<dbReference type="FunFam" id="1.10.10.60:FF:000010">
    <property type="entry name" value="Transcriptional activator Myb isoform A"/>
    <property type="match status" value="1"/>
</dbReference>
<dbReference type="InterPro" id="IPR050560">
    <property type="entry name" value="MYB_TF"/>
</dbReference>
<dbReference type="Pfam" id="PF13921">
    <property type="entry name" value="Myb_DNA-bind_6"/>
    <property type="match status" value="1"/>
</dbReference>
<reference evidence="9" key="2">
    <citation type="submission" date="2023-05" db="EMBL/GenBank/DDBJ databases">
        <authorList>
            <person name="Schelkunov M.I."/>
        </authorList>
    </citation>
    <scope>NUCLEOTIDE SEQUENCE</scope>
    <source>
        <strain evidence="9">Hsosn_3</strain>
        <tissue evidence="9">Leaf</tissue>
    </source>
</reference>
<feature type="domain" description="HTH myb-type" evidence="8">
    <location>
        <begin position="125"/>
        <end position="180"/>
    </location>
</feature>
<dbReference type="PANTHER" id="PTHR45614:SF218">
    <property type="entry name" value="TRANSCRIPTION FACTOR MYB119-RELATED"/>
    <property type="match status" value="1"/>
</dbReference>
<organism evidence="9 10">
    <name type="scientific">Heracleum sosnowskyi</name>
    <dbReference type="NCBI Taxonomy" id="360622"/>
    <lineage>
        <taxon>Eukaryota</taxon>
        <taxon>Viridiplantae</taxon>
        <taxon>Streptophyta</taxon>
        <taxon>Embryophyta</taxon>
        <taxon>Tracheophyta</taxon>
        <taxon>Spermatophyta</taxon>
        <taxon>Magnoliopsida</taxon>
        <taxon>eudicotyledons</taxon>
        <taxon>Gunneridae</taxon>
        <taxon>Pentapetalae</taxon>
        <taxon>asterids</taxon>
        <taxon>campanulids</taxon>
        <taxon>Apiales</taxon>
        <taxon>Apiaceae</taxon>
        <taxon>Apioideae</taxon>
        <taxon>apioid superclade</taxon>
        <taxon>Tordylieae</taxon>
        <taxon>Tordyliinae</taxon>
        <taxon>Heracleum</taxon>
    </lineage>
</organism>
<feature type="domain" description="HTH myb-type" evidence="8">
    <location>
        <begin position="181"/>
        <end position="231"/>
    </location>
</feature>
<comment type="caution">
    <text evidence="9">The sequence shown here is derived from an EMBL/GenBank/DDBJ whole genome shotgun (WGS) entry which is preliminary data.</text>
</comment>
<evidence type="ECO:0000313" key="10">
    <source>
        <dbReference type="Proteomes" id="UP001237642"/>
    </source>
</evidence>
<dbReference type="Proteomes" id="UP001237642">
    <property type="component" value="Unassembled WGS sequence"/>
</dbReference>
<reference evidence="9" key="1">
    <citation type="submission" date="2023-02" db="EMBL/GenBank/DDBJ databases">
        <title>Genome of toxic invasive species Heracleum sosnowskyi carries increased number of genes despite the absence of recent whole-genome duplications.</title>
        <authorList>
            <person name="Schelkunov M."/>
            <person name="Shtratnikova V."/>
            <person name="Makarenko M."/>
            <person name="Klepikova A."/>
            <person name="Omelchenko D."/>
            <person name="Novikova G."/>
            <person name="Obukhova E."/>
            <person name="Bogdanov V."/>
            <person name="Penin A."/>
            <person name="Logacheva M."/>
        </authorList>
    </citation>
    <scope>NUCLEOTIDE SEQUENCE</scope>
    <source>
        <strain evidence="9">Hsosn_3</strain>
        <tissue evidence="9">Leaf</tissue>
    </source>
</reference>
<evidence type="ECO:0000256" key="2">
    <source>
        <dbReference type="ARBA" id="ARBA00022737"/>
    </source>
</evidence>
<feature type="region of interest" description="Disordered" evidence="5">
    <location>
        <begin position="212"/>
        <end position="252"/>
    </location>
</feature>
<evidence type="ECO:0000256" key="1">
    <source>
        <dbReference type="ARBA" id="ARBA00004123"/>
    </source>
</evidence>
<dbReference type="PANTHER" id="PTHR45614">
    <property type="entry name" value="MYB PROTEIN-RELATED"/>
    <property type="match status" value="1"/>
</dbReference>
<evidence type="ECO:0000313" key="9">
    <source>
        <dbReference type="EMBL" id="KAK1396659.1"/>
    </source>
</evidence>
<feature type="compositionally biased region" description="Basic residues" evidence="5">
    <location>
        <begin position="225"/>
        <end position="240"/>
    </location>
</feature>
<dbReference type="AlphaFoldDB" id="A0AAD8J4F3"/>
<dbReference type="Gene3D" id="1.10.10.60">
    <property type="entry name" value="Homeodomain-like"/>
    <property type="match status" value="2"/>
</dbReference>
<feature type="domain" description="Myb-like" evidence="6">
    <location>
        <begin position="125"/>
        <end position="176"/>
    </location>
</feature>
<evidence type="ECO:0000259" key="7">
    <source>
        <dbReference type="PROSITE" id="PS51293"/>
    </source>
</evidence>
<dbReference type="InterPro" id="IPR017884">
    <property type="entry name" value="SANT_dom"/>
</dbReference>
<dbReference type="PROSITE" id="PS51293">
    <property type="entry name" value="SANT"/>
    <property type="match status" value="1"/>
</dbReference>
<feature type="domain" description="Myb-like" evidence="6">
    <location>
        <begin position="177"/>
        <end position="227"/>
    </location>
</feature>
<keyword evidence="10" id="KW-1185">Reference proteome</keyword>
<dbReference type="GO" id="GO:0000981">
    <property type="term" value="F:DNA-binding transcription factor activity, RNA polymerase II-specific"/>
    <property type="evidence" value="ECO:0007669"/>
    <property type="project" value="TreeGrafter"/>
</dbReference>
<evidence type="ECO:0000256" key="3">
    <source>
        <dbReference type="ARBA" id="ARBA00023125"/>
    </source>
</evidence>
<dbReference type="InterPro" id="IPR001005">
    <property type="entry name" value="SANT/Myb"/>
</dbReference>
<dbReference type="EMBL" id="JAUIZM010000002">
    <property type="protein sequence ID" value="KAK1396659.1"/>
    <property type="molecule type" value="Genomic_DNA"/>
</dbReference>
<keyword evidence="4" id="KW-0539">Nucleus</keyword>
<dbReference type="PROSITE" id="PS51294">
    <property type="entry name" value="HTH_MYB"/>
    <property type="match status" value="2"/>
</dbReference>
<evidence type="ECO:0000259" key="8">
    <source>
        <dbReference type="PROSITE" id="PS51294"/>
    </source>
</evidence>
<feature type="domain" description="SANT" evidence="7">
    <location>
        <begin position="180"/>
        <end position="231"/>
    </location>
</feature>
<evidence type="ECO:0000259" key="6">
    <source>
        <dbReference type="PROSITE" id="PS50090"/>
    </source>
</evidence>
<dbReference type="SMART" id="SM00717">
    <property type="entry name" value="SANT"/>
    <property type="match status" value="2"/>
</dbReference>
<keyword evidence="3" id="KW-0238">DNA-binding</keyword>
<proteinExistence type="predicted"/>
<dbReference type="GO" id="GO:0000978">
    <property type="term" value="F:RNA polymerase II cis-regulatory region sequence-specific DNA binding"/>
    <property type="evidence" value="ECO:0007669"/>
    <property type="project" value="TreeGrafter"/>
</dbReference>
<name>A0AAD8J4F3_9APIA</name>
<dbReference type="CDD" id="cd00167">
    <property type="entry name" value="SANT"/>
    <property type="match status" value="2"/>
</dbReference>
<dbReference type="GO" id="GO:0005634">
    <property type="term" value="C:nucleus"/>
    <property type="evidence" value="ECO:0007669"/>
    <property type="project" value="UniProtKB-SubCell"/>
</dbReference>
<keyword evidence="2" id="KW-0677">Repeat</keyword>
<evidence type="ECO:0000256" key="4">
    <source>
        <dbReference type="ARBA" id="ARBA00023242"/>
    </source>
</evidence>
<evidence type="ECO:0000256" key="5">
    <source>
        <dbReference type="SAM" id="MobiDB-lite"/>
    </source>
</evidence>
<protein>
    <submittedName>
        <fullName evidence="9">Transcription factor like</fullName>
    </submittedName>
</protein>
<gene>
    <name evidence="9" type="ORF">POM88_006522</name>
</gene>
<dbReference type="SUPFAM" id="SSF46689">
    <property type="entry name" value="Homeodomain-like"/>
    <property type="match status" value="1"/>
</dbReference>
<sequence>MEGGSRVLGYEIISPKNINSPPLSAIDRFLFGQKHKKIIRESTHHEFYSNIPYNSSYGSFQVINNNVCDYENGEASLGSFVHSGSFMNGIENSLDWDTNNIVNFVGKELEDESRRSYGKAAVDYSSHLIKGQWTDEEDRKLIRLVNQFGVRKWAQIAAKIPGRAGKQCRERWHNHLRPDIKKDNWSEEEENLLIEAHQRLGNKWADIAKQIPGRTENSIKNHWNATKRRQNSKRKNKKGSAKNGKVLKPSPLQEYIKTKASQEPNNNSSTISFHSIITVSNSNPSKSRSFSEAPSMINCMNLAIPQSPSEDSTSIITQTCDDELKFMQSLFATESSESSAGAMMCNNNHDLSKEEMPDLMRPDHYLASLWGGMVTDITSSMVAYQGCNDSSADLYEESTNGKKEMDLIEMVSSYRI</sequence>
<dbReference type="InterPro" id="IPR017930">
    <property type="entry name" value="Myb_dom"/>
</dbReference>
<accession>A0AAD8J4F3</accession>
<feature type="compositionally biased region" description="Polar residues" evidence="5">
    <location>
        <begin position="215"/>
        <end position="224"/>
    </location>
</feature>
<dbReference type="InterPro" id="IPR009057">
    <property type="entry name" value="Homeodomain-like_sf"/>
</dbReference>
<dbReference type="PROSITE" id="PS50090">
    <property type="entry name" value="MYB_LIKE"/>
    <property type="match status" value="2"/>
</dbReference>
<comment type="subcellular location">
    <subcellularLocation>
        <location evidence="1">Nucleus</location>
    </subcellularLocation>
</comment>